<evidence type="ECO:0000256" key="22">
    <source>
        <dbReference type="ARBA" id="ARBA00048075"/>
    </source>
</evidence>
<evidence type="ECO:0000256" key="6">
    <source>
        <dbReference type="ARBA" id="ARBA00009283"/>
    </source>
</evidence>
<keyword evidence="31" id="KW-1185">Reference proteome</keyword>
<comment type="catalytic activity">
    <reaction evidence="21">
        <text>a ribonucleoside 5'-diphosphate + H2O = a ribonucleoside 5'-phosphate + phosphate + H(+)</text>
        <dbReference type="Rhea" id="RHEA:36799"/>
        <dbReference type="ChEBI" id="CHEBI:15377"/>
        <dbReference type="ChEBI" id="CHEBI:15378"/>
        <dbReference type="ChEBI" id="CHEBI:43474"/>
        <dbReference type="ChEBI" id="CHEBI:57930"/>
        <dbReference type="ChEBI" id="CHEBI:58043"/>
        <dbReference type="EC" id="3.6.1.6"/>
    </reaction>
    <physiologicalReaction direction="left-to-right" evidence="21">
        <dbReference type="Rhea" id="RHEA:36800"/>
    </physiologicalReaction>
</comment>
<comment type="function">
    <text evidence="18">Hydrolyzes nucleoside diphosphates with a preference for GDP, IDP and UDP compared to ADP and CDP. In the lumen of the endoplasmic reticulum, hydrolyzes UDP that acts as an end-product feedback inhibitor of the UDP-Glc:glycoprotein glucosyltransferases. UMP can be transported back by an UDP-sugar antiporter to the cytosol where it is consumed to regenerate UDP-glucose. Therefore, it positively regulates protein reglucosylation by clearing UDP from the ER lumen and by promoting the regeneration of UDP-glucose. Protein reglucosylation is essential to proper glycoprotein folding and quality control in the ER.</text>
</comment>
<evidence type="ECO:0000256" key="26">
    <source>
        <dbReference type="PIRSR" id="PIRSR600407-1"/>
    </source>
</evidence>
<feature type="region of interest" description="Disordered" evidence="29">
    <location>
        <begin position="1"/>
        <end position="136"/>
    </location>
</feature>
<dbReference type="GO" id="GO:0005576">
    <property type="term" value="C:extracellular region"/>
    <property type="evidence" value="ECO:0007669"/>
    <property type="project" value="UniProtKB-SubCell"/>
</dbReference>
<dbReference type="Proteomes" id="UP000694396">
    <property type="component" value="Unplaced"/>
</dbReference>
<keyword evidence="8" id="KW-0732">Signal</keyword>
<proteinExistence type="inferred from homology"/>
<accession>A0A8C3QMW0</accession>
<comment type="subcellular location">
    <subcellularLocation>
        <location evidence="3">Endoplasmic reticulum</location>
    </subcellularLocation>
    <subcellularLocation>
        <location evidence="4">Secreted</location>
    </subcellularLocation>
</comment>
<dbReference type="PANTHER" id="PTHR11782:SF35">
    <property type="entry name" value="NUCLEOSIDE DIPHOSPHATE PHOSPHATASE ENTPD5"/>
    <property type="match status" value="1"/>
</dbReference>
<comment type="catalytic activity">
    <reaction evidence="24">
        <text>ADP + H2O = AMP + phosphate + H(+)</text>
        <dbReference type="Rhea" id="RHEA:61436"/>
        <dbReference type="ChEBI" id="CHEBI:15377"/>
        <dbReference type="ChEBI" id="CHEBI:15378"/>
        <dbReference type="ChEBI" id="CHEBI:43474"/>
        <dbReference type="ChEBI" id="CHEBI:456215"/>
        <dbReference type="ChEBI" id="CHEBI:456216"/>
        <dbReference type="EC" id="3.6.1.6"/>
    </reaction>
    <physiologicalReaction direction="left-to-right" evidence="24">
        <dbReference type="Rhea" id="RHEA:61437"/>
    </physiologicalReaction>
</comment>
<evidence type="ECO:0000256" key="10">
    <source>
        <dbReference type="ARBA" id="ARBA00022824"/>
    </source>
</evidence>
<evidence type="ECO:0000256" key="3">
    <source>
        <dbReference type="ARBA" id="ARBA00004240"/>
    </source>
</evidence>
<keyword evidence="11" id="KW-0106">Calcium</keyword>
<evidence type="ECO:0000256" key="18">
    <source>
        <dbReference type="ARBA" id="ARBA00045733"/>
    </source>
</evidence>
<dbReference type="PROSITE" id="PS01238">
    <property type="entry name" value="GDA1_CD39_NTPASE"/>
    <property type="match status" value="1"/>
</dbReference>
<comment type="catalytic activity">
    <reaction evidence="25">
        <text>IDP + H2O = IMP + phosphate + H(+)</text>
        <dbReference type="Rhea" id="RHEA:35207"/>
        <dbReference type="ChEBI" id="CHEBI:15377"/>
        <dbReference type="ChEBI" id="CHEBI:15378"/>
        <dbReference type="ChEBI" id="CHEBI:43474"/>
        <dbReference type="ChEBI" id="CHEBI:58053"/>
        <dbReference type="ChEBI" id="CHEBI:58280"/>
        <dbReference type="EC" id="3.6.1.6"/>
    </reaction>
    <physiologicalReaction direction="left-to-right" evidence="25">
        <dbReference type="Rhea" id="RHEA:35208"/>
    </physiologicalReaction>
</comment>
<dbReference type="AlphaFoldDB" id="A0A8C3QMW0"/>
<dbReference type="GO" id="GO:0005524">
    <property type="term" value="F:ATP binding"/>
    <property type="evidence" value="ECO:0007669"/>
    <property type="project" value="UniProtKB-KW"/>
</dbReference>
<comment type="catalytic activity">
    <reaction evidence="20">
        <text>CDP + H2O = CMP + phosphate + H(+)</text>
        <dbReference type="Rhea" id="RHEA:64880"/>
        <dbReference type="ChEBI" id="CHEBI:15377"/>
        <dbReference type="ChEBI" id="CHEBI:15378"/>
        <dbReference type="ChEBI" id="CHEBI:43474"/>
        <dbReference type="ChEBI" id="CHEBI:58069"/>
        <dbReference type="ChEBI" id="CHEBI:60377"/>
        <dbReference type="EC" id="3.6.1.6"/>
    </reaction>
    <physiologicalReaction direction="left-to-right" evidence="20">
        <dbReference type="Rhea" id="RHEA:64881"/>
    </physiologicalReaction>
</comment>
<organism evidence="30 31">
    <name type="scientific">Cyanoderma ruficeps</name>
    <name type="common">rufous-capped babbler</name>
    <dbReference type="NCBI Taxonomy" id="181631"/>
    <lineage>
        <taxon>Eukaryota</taxon>
        <taxon>Metazoa</taxon>
        <taxon>Chordata</taxon>
        <taxon>Craniata</taxon>
        <taxon>Vertebrata</taxon>
        <taxon>Euteleostomi</taxon>
        <taxon>Archelosauria</taxon>
        <taxon>Archosauria</taxon>
        <taxon>Dinosauria</taxon>
        <taxon>Saurischia</taxon>
        <taxon>Theropoda</taxon>
        <taxon>Coelurosauria</taxon>
        <taxon>Aves</taxon>
        <taxon>Neognathae</taxon>
        <taxon>Neoaves</taxon>
        <taxon>Telluraves</taxon>
        <taxon>Australaves</taxon>
        <taxon>Passeriformes</taxon>
        <taxon>Sylvioidea</taxon>
        <taxon>Timaliidae</taxon>
        <taxon>Cyanoderma</taxon>
    </lineage>
</organism>
<dbReference type="Ensembl" id="ENSCRFT00000008768.1">
    <property type="protein sequence ID" value="ENSCRFP00000008463.1"/>
    <property type="gene ID" value="ENSCRFG00000006650.1"/>
</dbReference>
<evidence type="ECO:0000256" key="5">
    <source>
        <dbReference type="ARBA" id="ARBA00004922"/>
    </source>
</evidence>
<dbReference type="InterPro" id="IPR000407">
    <property type="entry name" value="GDA1_CD39_NTPase"/>
</dbReference>
<comment type="cofactor">
    <cofactor evidence="2">
        <name>Mg(2+)</name>
        <dbReference type="ChEBI" id="CHEBI:18420"/>
    </cofactor>
</comment>
<reference evidence="30" key="2">
    <citation type="submission" date="2025-09" db="UniProtKB">
        <authorList>
            <consortium name="Ensembl"/>
        </authorList>
    </citation>
    <scope>IDENTIFICATION</scope>
</reference>
<evidence type="ECO:0000256" key="17">
    <source>
        <dbReference type="ARBA" id="ARBA00042507"/>
    </source>
</evidence>
<evidence type="ECO:0000256" key="8">
    <source>
        <dbReference type="ARBA" id="ARBA00022729"/>
    </source>
</evidence>
<evidence type="ECO:0000256" key="15">
    <source>
        <dbReference type="ARBA" id="ARBA00038863"/>
    </source>
</evidence>
<evidence type="ECO:0000256" key="23">
    <source>
        <dbReference type="ARBA" id="ARBA00048756"/>
    </source>
</evidence>
<sequence>MDTARPPPLPVPTAPGSGARAGRRPSRRSWAGRAPPTLRRAGSRRPGRALRWVRGRAGGARETRERWAGGGGVSVTPRGGWEDAPSQSSDSAGRPVRRDGRSPVPAPGRAAEGRAALPAAGTQRGPRRLLPGEGKGRTFCSSVTADTCLTASRSPGKMASSRLPILIALAFSSLPFVLSHSNRVMWFQDFFPSNVCPINARANTFYGIMFDAGSTGTRIHIYTFVQKSPEDLPEVEGEIFESVKPGLSAYADQPEKGAESVKTLLDMAVDAVPPHLWKKTPVVLKATAGLRLLSEEKAQALLSEVKEVFEESPFLVPEDSVGIMDGSHEGILAWITVNFLTGQLSGQNQQTVGILDLGGASTQITFLPRFEATLKETPEDFLTSFEMFNSTYKLYTHSYLGFGLKAARLATLGAFNMEVVDGQMFRSSCLPKQLEAEWHFGGVKYWYGGNKEGETGFKPCYLEVLKVVKGKLHQPEEIRGSSFYAFSYYYDRAADTNLIDYERGGVLEVRDFERKAKEVCDNMERYNSASPFLCMDLTYITALLKEGFGFRDNTVLQLTKKVNDIETSWTLGATFYLLQSLGMTY</sequence>
<evidence type="ECO:0000256" key="20">
    <source>
        <dbReference type="ARBA" id="ARBA00047813"/>
    </source>
</evidence>
<keyword evidence="7" id="KW-0964">Secreted</keyword>
<evidence type="ECO:0000256" key="1">
    <source>
        <dbReference type="ARBA" id="ARBA00001913"/>
    </source>
</evidence>
<comment type="catalytic activity">
    <reaction evidence="22">
        <text>UDP + H2O = UMP + phosphate + H(+)</text>
        <dbReference type="Rhea" id="RHEA:64876"/>
        <dbReference type="ChEBI" id="CHEBI:15377"/>
        <dbReference type="ChEBI" id="CHEBI:15378"/>
        <dbReference type="ChEBI" id="CHEBI:43474"/>
        <dbReference type="ChEBI" id="CHEBI:57865"/>
        <dbReference type="ChEBI" id="CHEBI:58223"/>
        <dbReference type="EC" id="3.6.1.6"/>
    </reaction>
    <physiologicalReaction direction="left-to-right" evidence="22">
        <dbReference type="Rhea" id="RHEA:64877"/>
    </physiologicalReaction>
</comment>
<evidence type="ECO:0000256" key="29">
    <source>
        <dbReference type="SAM" id="MobiDB-lite"/>
    </source>
</evidence>
<evidence type="ECO:0000256" key="13">
    <source>
        <dbReference type="ARBA" id="ARBA00023157"/>
    </source>
</evidence>
<comment type="cofactor">
    <cofactor evidence="1">
        <name>Ca(2+)</name>
        <dbReference type="ChEBI" id="CHEBI:29108"/>
    </cofactor>
</comment>
<keyword evidence="12" id="KW-0460">Magnesium</keyword>
<evidence type="ECO:0000256" key="4">
    <source>
        <dbReference type="ARBA" id="ARBA00004613"/>
    </source>
</evidence>
<feature type="compositionally biased region" description="Pro residues" evidence="29">
    <location>
        <begin position="1"/>
        <end position="13"/>
    </location>
</feature>
<keyword evidence="10" id="KW-0256">Endoplasmic reticulum</keyword>
<dbReference type="GO" id="GO:0017110">
    <property type="term" value="F:nucleoside diphosphate phosphatase activity"/>
    <property type="evidence" value="ECO:0007669"/>
    <property type="project" value="UniProtKB-EC"/>
</dbReference>
<evidence type="ECO:0000256" key="2">
    <source>
        <dbReference type="ARBA" id="ARBA00001946"/>
    </source>
</evidence>
<comment type="similarity">
    <text evidence="6 28">Belongs to the GDA1/CD39 NTPase family.</text>
</comment>
<evidence type="ECO:0000256" key="14">
    <source>
        <dbReference type="ARBA" id="ARBA00023180"/>
    </source>
</evidence>
<evidence type="ECO:0000256" key="7">
    <source>
        <dbReference type="ARBA" id="ARBA00022525"/>
    </source>
</evidence>
<dbReference type="Gene3D" id="3.30.420.40">
    <property type="match status" value="1"/>
</dbReference>
<protein>
    <recommendedName>
        <fullName evidence="15">nucleoside diphosphate phosphatase</fullName>
        <ecNumber evidence="15">3.6.1.6</ecNumber>
    </recommendedName>
    <alternativeName>
        <fullName evidence="16">Guanosine-diphosphatase ENTPD5</fullName>
    </alternativeName>
    <alternativeName>
        <fullName evidence="17">Uridine-diphosphatase ENTPD5</fullName>
    </alternativeName>
</protein>
<dbReference type="EC" id="3.6.1.6" evidence="15"/>
<evidence type="ECO:0000256" key="24">
    <source>
        <dbReference type="ARBA" id="ARBA00049217"/>
    </source>
</evidence>
<evidence type="ECO:0000256" key="19">
    <source>
        <dbReference type="ARBA" id="ARBA00046723"/>
    </source>
</evidence>
<keyword evidence="27" id="KW-0547">Nucleotide-binding</keyword>
<keyword evidence="13" id="KW-1015">Disulfide bond</keyword>
<evidence type="ECO:0000256" key="11">
    <source>
        <dbReference type="ARBA" id="ARBA00022837"/>
    </source>
</evidence>
<keyword evidence="9 28" id="KW-0378">Hydrolase</keyword>
<evidence type="ECO:0000256" key="25">
    <source>
        <dbReference type="ARBA" id="ARBA00049328"/>
    </source>
</evidence>
<evidence type="ECO:0000256" key="16">
    <source>
        <dbReference type="ARBA" id="ARBA00042111"/>
    </source>
</evidence>
<comment type="catalytic activity">
    <reaction evidence="23">
        <text>GDP + H2O = GMP + phosphate + H(+)</text>
        <dbReference type="Rhea" id="RHEA:22156"/>
        <dbReference type="ChEBI" id="CHEBI:15377"/>
        <dbReference type="ChEBI" id="CHEBI:15378"/>
        <dbReference type="ChEBI" id="CHEBI:43474"/>
        <dbReference type="ChEBI" id="CHEBI:58115"/>
        <dbReference type="ChEBI" id="CHEBI:58189"/>
        <dbReference type="EC" id="3.6.1.6"/>
    </reaction>
    <physiologicalReaction direction="left-to-right" evidence="23">
        <dbReference type="Rhea" id="RHEA:22157"/>
    </physiologicalReaction>
</comment>
<keyword evidence="14" id="KW-0325">Glycoprotein</keyword>
<evidence type="ECO:0000256" key="12">
    <source>
        <dbReference type="ARBA" id="ARBA00022842"/>
    </source>
</evidence>
<keyword evidence="27" id="KW-0067">ATP-binding</keyword>
<feature type="compositionally biased region" description="Basic residues" evidence="29">
    <location>
        <begin position="41"/>
        <end position="54"/>
    </location>
</feature>
<evidence type="ECO:0000256" key="27">
    <source>
        <dbReference type="PIRSR" id="PIRSR600407-2"/>
    </source>
</evidence>
<feature type="active site" description="Proton acceptor" evidence="26">
    <location>
        <position position="329"/>
    </location>
</feature>
<comment type="pathway">
    <text evidence="5">Protein modification; protein glycosylation.</text>
</comment>
<evidence type="ECO:0000313" key="31">
    <source>
        <dbReference type="Proteomes" id="UP000694396"/>
    </source>
</evidence>
<dbReference type="Gene3D" id="3.30.420.150">
    <property type="entry name" value="Exopolyphosphatase. Domain 2"/>
    <property type="match status" value="1"/>
</dbReference>
<reference evidence="30" key="1">
    <citation type="submission" date="2025-08" db="UniProtKB">
        <authorList>
            <consortium name="Ensembl"/>
        </authorList>
    </citation>
    <scope>IDENTIFICATION</scope>
</reference>
<feature type="compositionally biased region" description="Low complexity" evidence="29">
    <location>
        <begin position="107"/>
        <end position="121"/>
    </location>
</feature>
<evidence type="ECO:0000256" key="28">
    <source>
        <dbReference type="RuleBase" id="RU003833"/>
    </source>
</evidence>
<dbReference type="Pfam" id="PF01150">
    <property type="entry name" value="GDA1_CD39"/>
    <property type="match status" value="1"/>
</dbReference>
<dbReference type="CDD" id="cd24114">
    <property type="entry name" value="ASKHA_NBD_NTPDase5"/>
    <property type="match status" value="1"/>
</dbReference>
<dbReference type="PANTHER" id="PTHR11782">
    <property type="entry name" value="ADENOSINE/GUANOSINE DIPHOSPHATASE"/>
    <property type="match status" value="1"/>
</dbReference>
<evidence type="ECO:0000256" key="9">
    <source>
        <dbReference type="ARBA" id="ARBA00022801"/>
    </source>
</evidence>
<comment type="subunit">
    <text evidence="19">Monomer; active form. Homodimer; disulfide-linked. Homodimers are enzymatically inactive.</text>
</comment>
<dbReference type="GO" id="GO:0005783">
    <property type="term" value="C:endoplasmic reticulum"/>
    <property type="evidence" value="ECO:0007669"/>
    <property type="project" value="UniProtKB-SubCell"/>
</dbReference>
<feature type="binding site" evidence="27">
    <location>
        <begin position="359"/>
        <end position="363"/>
    </location>
    <ligand>
        <name>ATP</name>
        <dbReference type="ChEBI" id="CHEBI:30616"/>
    </ligand>
</feature>
<dbReference type="FunFam" id="3.30.420.40:FF:000052">
    <property type="entry name" value="Ectonucleoside triphosphate diphosphohydrolase 5"/>
    <property type="match status" value="1"/>
</dbReference>
<dbReference type="FunFam" id="3.30.420.150:FF:000004">
    <property type="entry name" value="Ectonucleoside triphosphate diphosphohydrolase 5"/>
    <property type="match status" value="1"/>
</dbReference>
<evidence type="ECO:0000256" key="21">
    <source>
        <dbReference type="ARBA" id="ARBA00048053"/>
    </source>
</evidence>
<name>A0A8C3QMW0_9PASS</name>
<evidence type="ECO:0000313" key="30">
    <source>
        <dbReference type="Ensembl" id="ENSCRFP00000008463.1"/>
    </source>
</evidence>